<name>A0AAV4MFG5_CAEEX</name>
<feature type="compositionally biased region" description="Low complexity" evidence="1">
    <location>
        <begin position="122"/>
        <end position="141"/>
    </location>
</feature>
<evidence type="ECO:0000313" key="3">
    <source>
        <dbReference type="Proteomes" id="UP001054945"/>
    </source>
</evidence>
<feature type="compositionally biased region" description="Polar residues" evidence="1">
    <location>
        <begin position="97"/>
        <end position="107"/>
    </location>
</feature>
<organism evidence="2 3">
    <name type="scientific">Caerostris extrusa</name>
    <name type="common">Bark spider</name>
    <name type="synonym">Caerostris bankana</name>
    <dbReference type="NCBI Taxonomy" id="172846"/>
    <lineage>
        <taxon>Eukaryota</taxon>
        <taxon>Metazoa</taxon>
        <taxon>Ecdysozoa</taxon>
        <taxon>Arthropoda</taxon>
        <taxon>Chelicerata</taxon>
        <taxon>Arachnida</taxon>
        <taxon>Araneae</taxon>
        <taxon>Araneomorphae</taxon>
        <taxon>Entelegynae</taxon>
        <taxon>Araneoidea</taxon>
        <taxon>Araneidae</taxon>
        <taxon>Caerostris</taxon>
    </lineage>
</organism>
<sequence length="244" mass="26589">MPNEMYISLNSPPPQQSKTCSRNDFFFPLSHNRQKVAFSFSTSFVRTSRSEDHLRKSSLTTVNIDIEDELASSLDTLLDTKADDVFYDLEKDESLGNSCPETISNRAKSPEELPNSSKSDHSQSSSGTASVSKVSVKVAESPEVKPNASEPLSESSGSEIIPSDSSTTIRRDSEASGDCECTSEQISAISSLDDATDSDLGSPVGSLSPETELNLMLLGWQIWTPKIVFLMCFKTLLTKKQSAQ</sequence>
<dbReference type="EMBL" id="BPLR01002189">
    <property type="protein sequence ID" value="GIX71093.1"/>
    <property type="molecule type" value="Genomic_DNA"/>
</dbReference>
<gene>
    <name evidence="2" type="primary">PSD3_2</name>
    <name evidence="2" type="ORF">CEXT_635821</name>
</gene>
<accession>A0AAV4MFG5</accession>
<evidence type="ECO:0000313" key="2">
    <source>
        <dbReference type="EMBL" id="GIX71093.1"/>
    </source>
</evidence>
<dbReference type="Proteomes" id="UP001054945">
    <property type="component" value="Unassembled WGS sequence"/>
</dbReference>
<feature type="compositionally biased region" description="Low complexity" evidence="1">
    <location>
        <begin position="149"/>
        <end position="166"/>
    </location>
</feature>
<comment type="caution">
    <text evidence="2">The sequence shown here is derived from an EMBL/GenBank/DDBJ whole genome shotgun (WGS) entry which is preliminary data.</text>
</comment>
<evidence type="ECO:0000256" key="1">
    <source>
        <dbReference type="SAM" id="MobiDB-lite"/>
    </source>
</evidence>
<proteinExistence type="predicted"/>
<keyword evidence="3" id="KW-1185">Reference proteome</keyword>
<feature type="region of interest" description="Disordered" evidence="1">
    <location>
        <begin position="97"/>
        <end position="180"/>
    </location>
</feature>
<dbReference type="AlphaFoldDB" id="A0AAV4MFG5"/>
<protein>
    <submittedName>
        <fullName evidence="2">PH and SEC7 domain-containing protein 3</fullName>
    </submittedName>
</protein>
<reference evidence="2 3" key="1">
    <citation type="submission" date="2021-06" db="EMBL/GenBank/DDBJ databases">
        <title>Caerostris extrusa draft genome.</title>
        <authorList>
            <person name="Kono N."/>
            <person name="Arakawa K."/>
        </authorList>
    </citation>
    <scope>NUCLEOTIDE SEQUENCE [LARGE SCALE GENOMIC DNA]</scope>
</reference>